<keyword evidence="3" id="KW-1185">Reference proteome</keyword>
<comment type="caution">
    <text evidence="2">The sequence shown here is derived from an EMBL/GenBank/DDBJ whole genome shotgun (WGS) entry which is preliminary data.</text>
</comment>
<dbReference type="NCBIfam" id="NF045955">
    <property type="entry name" value="MHO_4530_fam"/>
    <property type="match status" value="1"/>
</dbReference>
<accession>A0A0F5H0U1</accession>
<feature type="transmembrane region" description="Helical" evidence="1">
    <location>
        <begin position="6"/>
        <end position="31"/>
    </location>
</feature>
<organism evidence="2 3">
    <name type="scientific">Mycoplasmopsis meleagridis ATCC 25294</name>
    <dbReference type="NCBI Taxonomy" id="1264554"/>
    <lineage>
        <taxon>Bacteria</taxon>
        <taxon>Bacillati</taxon>
        <taxon>Mycoplasmatota</taxon>
        <taxon>Mycoplasmoidales</taxon>
        <taxon>Metamycoplasmataceae</taxon>
        <taxon>Mycoplasmopsis</taxon>
    </lineage>
</organism>
<reference evidence="2 3" key="1">
    <citation type="submission" date="2015-03" db="EMBL/GenBank/DDBJ databases">
        <title>Genome sequence of Mycoplasma meleagridis strain ATCC 25294.</title>
        <authorList>
            <person name="Yacoub E."/>
            <person name="Blanchard A."/>
            <person name="Sirand-Pugnet P."/>
            <person name="Mardassi B.B.A."/>
        </authorList>
    </citation>
    <scope>NUCLEOTIDE SEQUENCE [LARGE SCALE GENOMIC DNA]</scope>
    <source>
        <strain evidence="2 3">ATCC 25294</strain>
    </source>
</reference>
<name>A0A0F5H0U1_9BACT</name>
<keyword evidence="1" id="KW-0472">Membrane</keyword>
<dbReference type="STRING" id="29561.MM26B8_03490"/>
<dbReference type="AlphaFoldDB" id="A0A0F5H0U1"/>
<dbReference type="RefSeq" id="WP_046096897.1">
    <property type="nucleotide sequence ID" value="NZ_JZXN01000015.1"/>
</dbReference>
<dbReference type="EMBL" id="JZXN01000015">
    <property type="protein sequence ID" value="KKB26894.1"/>
    <property type="molecule type" value="Genomic_DNA"/>
</dbReference>
<protein>
    <submittedName>
        <fullName evidence="2">Uncharacterized protein</fullName>
    </submittedName>
</protein>
<proteinExistence type="predicted"/>
<evidence type="ECO:0000256" key="1">
    <source>
        <dbReference type="SAM" id="Phobius"/>
    </source>
</evidence>
<evidence type="ECO:0000313" key="3">
    <source>
        <dbReference type="Proteomes" id="UP000033750"/>
    </source>
</evidence>
<sequence length="501" mass="59979">MIFTNLIDTIFVIFALILVLLVTLVALFFFFKKFHSRGLIIYKINNIQKTVIRSSSKKISGIKHYDFNKNNSLNNNEYYDIEKFFNLFDVDTKEKISKYLNLLSKNELNIKYLHKEKNKTYSCELNIFPNEEEKNYWAILYWKKNFKNTLNSYVVSENYNQLSDNNFWFLINLQVNELTYIQGINENLITALLNIFKLEEKTLKFFYIEGILTVAKKFKNMNEVNKFKNNFFLTFKKSSHLFIIKKYFKDFGFQIVNNSERSNTLITNKIKFYASNKTNNFNSYIEDLEFNKFNEALDIFTKKLEYLDFIEQKNYLYDHLKEKNIEKFITLNINGIEQEQFKQIKNINFYKNLENNIFNKYIVENNSEKISLVLTQYNALNNWNLFSKHNGKIYIDSLDDNLDLNVIEKILLNDQNNHEIGLFVKNITPDLIKFIQVKKIKNIVLTSQLTNKIDDFNETYLKIKNLEMQLGNNVKIIYLNLSDEINIKYFNKLNIRYLLNL</sequence>
<evidence type="ECO:0000313" key="2">
    <source>
        <dbReference type="EMBL" id="KKB26894.1"/>
    </source>
</evidence>
<dbReference type="PATRIC" id="fig|1264554.4.peg.417"/>
<dbReference type="Proteomes" id="UP000033750">
    <property type="component" value="Unassembled WGS sequence"/>
</dbReference>
<gene>
    <name evidence="2" type="ORF">MMELEA_04720</name>
</gene>
<keyword evidence="1" id="KW-0812">Transmembrane</keyword>
<keyword evidence="1" id="KW-1133">Transmembrane helix</keyword>